<accession>A0A2J5PBC4</accession>
<dbReference type="AlphaFoldDB" id="A0A2J5PBC4"/>
<gene>
    <name evidence="3" type="ORF">CWN49_28065</name>
</gene>
<keyword evidence="1" id="KW-1133">Transmembrane helix</keyword>
<organism evidence="3 4">
    <name type="scientific">Klebsiella michiganensis</name>
    <dbReference type="NCBI Taxonomy" id="1134687"/>
    <lineage>
        <taxon>Bacteria</taxon>
        <taxon>Pseudomonadati</taxon>
        <taxon>Pseudomonadota</taxon>
        <taxon>Gammaproteobacteria</taxon>
        <taxon>Enterobacterales</taxon>
        <taxon>Enterobacteriaceae</taxon>
        <taxon>Klebsiella/Raoultella group</taxon>
        <taxon>Klebsiella</taxon>
    </lineage>
</organism>
<proteinExistence type="predicted"/>
<keyword evidence="1" id="KW-0812">Transmembrane</keyword>
<feature type="non-terminal residue" evidence="3">
    <location>
        <position position="215"/>
    </location>
</feature>
<evidence type="ECO:0000313" key="4">
    <source>
        <dbReference type="Proteomes" id="UP000234667"/>
    </source>
</evidence>
<dbReference type="Pfam" id="PF12792">
    <property type="entry name" value="CSS-motif"/>
    <property type="match status" value="1"/>
</dbReference>
<reference evidence="3 4" key="1">
    <citation type="submission" date="2017-11" db="EMBL/GenBank/DDBJ databases">
        <authorList>
            <person name="Han C.G."/>
        </authorList>
    </citation>
    <scope>NUCLEOTIDE SEQUENCE [LARGE SCALE GENOMIC DNA]</scope>
    <source>
        <strain evidence="3 4">A10</strain>
    </source>
</reference>
<name>A0A2J5PBC4_9ENTR</name>
<feature type="transmembrane region" description="Helical" evidence="1">
    <location>
        <begin position="12"/>
        <end position="36"/>
    </location>
</feature>
<evidence type="ECO:0000259" key="2">
    <source>
        <dbReference type="Pfam" id="PF12792"/>
    </source>
</evidence>
<dbReference type="EMBL" id="PIDR01001245">
    <property type="protein sequence ID" value="PLO63333.1"/>
    <property type="molecule type" value="Genomic_DNA"/>
</dbReference>
<dbReference type="InterPro" id="IPR024744">
    <property type="entry name" value="CSS-motif_dom"/>
</dbReference>
<comment type="caution">
    <text evidence="3">The sequence shown here is derived from an EMBL/GenBank/DDBJ whole genome shotgun (WGS) entry which is preliminary data.</text>
</comment>
<protein>
    <submittedName>
        <fullName evidence="3">Phage resistance protein</fullName>
    </submittedName>
</protein>
<evidence type="ECO:0000313" key="3">
    <source>
        <dbReference type="EMBL" id="PLO63333.1"/>
    </source>
</evidence>
<sequence length="215" mass="23429">MPTRHLAPRRKIWLTSICVGIAVALLAGSIQFMVIYHNRAERFDAIIHNVHTYLQDYFHDLNQTIQGMQPLVDQPCENVASGLTAHAAFSPNVRAILLVKNGLAFCSSATGAMNTPLTQLIPQLNLTQAVDMAILPGTPMMPKSAALALWVRSPHGGKDGIFVSINANLTPYILYSARQNDFSGLALAIKDTAISTFSNQLIDPQTLLSPPIRQT</sequence>
<feature type="domain" description="Putative cyclic diguanylate phosphodiesterase CSS motif-containing" evidence="2">
    <location>
        <begin position="41"/>
        <end position="206"/>
    </location>
</feature>
<dbReference type="Proteomes" id="UP000234667">
    <property type="component" value="Unassembled WGS sequence"/>
</dbReference>
<evidence type="ECO:0000256" key="1">
    <source>
        <dbReference type="SAM" id="Phobius"/>
    </source>
</evidence>
<reference evidence="3 4" key="2">
    <citation type="submission" date="2018-01" db="EMBL/GenBank/DDBJ databases">
        <title>Genomic study of Klebsiella pneumoniae.</title>
        <authorList>
            <person name="Yang Y."/>
            <person name="Bicalho R."/>
        </authorList>
    </citation>
    <scope>NUCLEOTIDE SEQUENCE [LARGE SCALE GENOMIC DNA]</scope>
    <source>
        <strain evidence="3 4">A10</strain>
    </source>
</reference>
<keyword evidence="1" id="KW-0472">Membrane</keyword>